<reference evidence="2 3" key="1">
    <citation type="submission" date="2013-05" db="EMBL/GenBank/DDBJ databases">
        <title>Draft genome of the parasitic nematode Anyclostoma ceylanicum.</title>
        <authorList>
            <person name="Mitreva M."/>
        </authorList>
    </citation>
    <scope>NUCLEOTIDE SEQUENCE [LARGE SCALE GENOMIC DNA]</scope>
</reference>
<dbReference type="EMBL" id="KE124845">
    <property type="protein sequence ID" value="EPB77116.1"/>
    <property type="molecule type" value="Genomic_DNA"/>
</dbReference>
<name>A0A0D6M406_9BILA</name>
<feature type="signal peptide" evidence="1">
    <location>
        <begin position="1"/>
        <end position="24"/>
    </location>
</feature>
<protein>
    <submittedName>
        <fullName evidence="2">Uncharacterized protein</fullName>
    </submittedName>
</protein>
<keyword evidence="3" id="KW-1185">Reference proteome</keyword>
<evidence type="ECO:0000256" key="1">
    <source>
        <dbReference type="SAM" id="SignalP"/>
    </source>
</evidence>
<dbReference type="AlphaFoldDB" id="A0A0D6M406"/>
<dbReference type="Proteomes" id="UP000054495">
    <property type="component" value="Unassembled WGS sequence"/>
</dbReference>
<evidence type="ECO:0000313" key="3">
    <source>
        <dbReference type="Proteomes" id="UP000054495"/>
    </source>
</evidence>
<gene>
    <name evidence="2" type="ORF">ANCCEY_03817</name>
</gene>
<evidence type="ECO:0000313" key="2">
    <source>
        <dbReference type="EMBL" id="EPB77116.1"/>
    </source>
</evidence>
<proteinExistence type="predicted"/>
<feature type="chain" id="PRO_5002307560" evidence="1">
    <location>
        <begin position="25"/>
        <end position="79"/>
    </location>
</feature>
<keyword evidence="1" id="KW-0732">Signal</keyword>
<accession>A0A0D6M406</accession>
<organism evidence="2 3">
    <name type="scientific">Ancylostoma ceylanicum</name>
    <dbReference type="NCBI Taxonomy" id="53326"/>
    <lineage>
        <taxon>Eukaryota</taxon>
        <taxon>Metazoa</taxon>
        <taxon>Ecdysozoa</taxon>
        <taxon>Nematoda</taxon>
        <taxon>Chromadorea</taxon>
        <taxon>Rhabditida</taxon>
        <taxon>Rhabditina</taxon>
        <taxon>Rhabditomorpha</taxon>
        <taxon>Strongyloidea</taxon>
        <taxon>Ancylostomatidae</taxon>
        <taxon>Ancylostomatinae</taxon>
        <taxon>Ancylostoma</taxon>
    </lineage>
</organism>
<sequence>MPCEGRDVTLVILLVSAIVSLALSFYRPPDDGTVRFVLLDNLPFACEFSSLTRGGELQRAAAKELTAMFIYLSGPCVAD</sequence>